<evidence type="ECO:0000313" key="2">
    <source>
        <dbReference type="EMBL" id="MBB4042750.1"/>
    </source>
</evidence>
<dbReference type="InterPro" id="IPR016181">
    <property type="entry name" value="Acyl_CoA_acyltransferase"/>
</dbReference>
<comment type="caution">
    <text evidence="2">The sequence shown here is derived from an EMBL/GenBank/DDBJ whole genome shotgun (WGS) entry which is preliminary data.</text>
</comment>
<sequence length="171" mass="19860">MIIIQQETYTLRTWEPADAPSLAQQLNNKKLWDNCRDGLPFPYSQEDGDFFIQLVKQKDGVHDFCIEVEGKAVGNIGFVPGNDVERFSAEVGYILGESYWNRGIMTDALREAISYYFETTDIVRLFAFIFEYNPASMRVLEKVGFSKVGIMHRAVYKNDQFWDGHYYELLK</sequence>
<dbReference type="AlphaFoldDB" id="A0A840CS72"/>
<dbReference type="Pfam" id="PF13302">
    <property type="entry name" value="Acetyltransf_3"/>
    <property type="match status" value="1"/>
</dbReference>
<evidence type="ECO:0000259" key="1">
    <source>
        <dbReference type="PROSITE" id="PS51186"/>
    </source>
</evidence>
<reference evidence="2" key="1">
    <citation type="submission" date="2020-08" db="EMBL/GenBank/DDBJ databases">
        <title>Genomic Encyclopedia of Type Strains, Phase IV (KMG-IV): sequencing the most valuable type-strain genomes for metagenomic binning, comparative biology and taxonomic classification.</title>
        <authorList>
            <person name="Goeker M."/>
        </authorList>
    </citation>
    <scope>NUCLEOTIDE SEQUENCE [LARGE SCALE GENOMIC DNA]</scope>
    <source>
        <strain evidence="2">DSM 105720</strain>
    </source>
</reference>
<gene>
    <name evidence="2" type="ORF">GGR06_000515</name>
</gene>
<dbReference type="SUPFAM" id="SSF55729">
    <property type="entry name" value="Acyl-CoA N-acyltransferases (Nat)"/>
    <property type="match status" value="1"/>
</dbReference>
<keyword evidence="3" id="KW-1185">Reference proteome</keyword>
<organism evidence="2 3">
    <name type="scientific">Bacteroides reticulotermitis</name>
    <dbReference type="NCBI Taxonomy" id="1133319"/>
    <lineage>
        <taxon>Bacteria</taxon>
        <taxon>Pseudomonadati</taxon>
        <taxon>Bacteroidota</taxon>
        <taxon>Bacteroidia</taxon>
        <taxon>Bacteroidales</taxon>
        <taxon>Bacteroidaceae</taxon>
        <taxon>Bacteroides</taxon>
    </lineage>
</organism>
<protein>
    <submittedName>
        <fullName evidence="2">RimJ/RimL family protein N-acetyltransferase</fullName>
    </submittedName>
</protein>
<feature type="domain" description="N-acetyltransferase" evidence="1">
    <location>
        <begin position="9"/>
        <end position="171"/>
    </location>
</feature>
<proteinExistence type="predicted"/>
<dbReference type="Proteomes" id="UP000560658">
    <property type="component" value="Unassembled WGS sequence"/>
</dbReference>
<dbReference type="PANTHER" id="PTHR43328:SF1">
    <property type="entry name" value="N-ACETYLTRANSFERASE DOMAIN-CONTAINING PROTEIN"/>
    <property type="match status" value="1"/>
</dbReference>
<dbReference type="Gene3D" id="3.40.630.30">
    <property type="match status" value="1"/>
</dbReference>
<dbReference type="GO" id="GO:0016747">
    <property type="term" value="F:acyltransferase activity, transferring groups other than amino-acyl groups"/>
    <property type="evidence" value="ECO:0007669"/>
    <property type="project" value="InterPro"/>
</dbReference>
<accession>A0A840CS72</accession>
<name>A0A840CS72_9BACE</name>
<dbReference type="InterPro" id="IPR000182">
    <property type="entry name" value="GNAT_dom"/>
</dbReference>
<dbReference type="EMBL" id="JACIER010000002">
    <property type="protein sequence ID" value="MBB4042750.1"/>
    <property type="molecule type" value="Genomic_DNA"/>
</dbReference>
<evidence type="ECO:0000313" key="3">
    <source>
        <dbReference type="Proteomes" id="UP000560658"/>
    </source>
</evidence>
<dbReference type="PANTHER" id="PTHR43328">
    <property type="entry name" value="ACETYLTRANSFERASE-RELATED"/>
    <property type="match status" value="1"/>
</dbReference>
<dbReference type="PROSITE" id="PS51186">
    <property type="entry name" value="GNAT"/>
    <property type="match status" value="1"/>
</dbReference>
<dbReference type="RefSeq" id="WP_044164375.1">
    <property type="nucleotide sequence ID" value="NZ_JACIER010000002.1"/>
</dbReference>